<dbReference type="PROSITE" id="PS50114">
    <property type="entry name" value="GATA_ZN_FINGER_2"/>
    <property type="match status" value="1"/>
</dbReference>
<dbReference type="GO" id="GO:0045165">
    <property type="term" value="P:cell fate commitment"/>
    <property type="evidence" value="ECO:0007669"/>
    <property type="project" value="TreeGrafter"/>
</dbReference>
<name>A0A9J6DGM6_RHIMP</name>
<dbReference type="EMBL" id="JABSTU010000009">
    <property type="protein sequence ID" value="KAH8021040.1"/>
    <property type="molecule type" value="Genomic_DNA"/>
</dbReference>
<dbReference type="PANTHER" id="PTHR10071:SF337">
    <property type="entry name" value="GATA-BINDING FACTOR A"/>
    <property type="match status" value="1"/>
</dbReference>
<dbReference type="InterPro" id="IPR013088">
    <property type="entry name" value="Znf_NHR/GATA"/>
</dbReference>
<keyword evidence="5" id="KW-0805">Transcription regulation</keyword>
<evidence type="ECO:0000313" key="12">
    <source>
        <dbReference type="EMBL" id="KAH8021040.1"/>
    </source>
</evidence>
<evidence type="ECO:0000256" key="9">
    <source>
        <dbReference type="PROSITE-ProRule" id="PRU00094"/>
    </source>
</evidence>
<keyword evidence="7" id="KW-0804">Transcription</keyword>
<keyword evidence="3 9" id="KW-0863">Zinc-finger</keyword>
<evidence type="ECO:0000256" key="10">
    <source>
        <dbReference type="SAM" id="MobiDB-lite"/>
    </source>
</evidence>
<evidence type="ECO:0000313" key="13">
    <source>
        <dbReference type="Proteomes" id="UP000821866"/>
    </source>
</evidence>
<dbReference type="PANTHER" id="PTHR10071">
    <property type="entry name" value="TRANSCRIPTION FACTOR GATA FAMILY MEMBER"/>
    <property type="match status" value="1"/>
</dbReference>
<dbReference type="PROSITE" id="PS00344">
    <property type="entry name" value="GATA_ZN_FINGER_1"/>
    <property type="match status" value="1"/>
</dbReference>
<dbReference type="AlphaFoldDB" id="A0A9J6DGM6"/>
<reference evidence="12" key="1">
    <citation type="journal article" date="2020" name="Cell">
        <title>Large-Scale Comparative Analyses of Tick Genomes Elucidate Their Genetic Diversity and Vector Capacities.</title>
        <authorList>
            <consortium name="Tick Genome and Microbiome Consortium (TIGMIC)"/>
            <person name="Jia N."/>
            <person name="Wang J."/>
            <person name="Shi W."/>
            <person name="Du L."/>
            <person name="Sun Y."/>
            <person name="Zhan W."/>
            <person name="Jiang J.F."/>
            <person name="Wang Q."/>
            <person name="Zhang B."/>
            <person name="Ji P."/>
            <person name="Bell-Sakyi L."/>
            <person name="Cui X.M."/>
            <person name="Yuan T.T."/>
            <person name="Jiang B.G."/>
            <person name="Yang W.F."/>
            <person name="Lam T.T."/>
            <person name="Chang Q.C."/>
            <person name="Ding S.J."/>
            <person name="Wang X.J."/>
            <person name="Zhu J.G."/>
            <person name="Ruan X.D."/>
            <person name="Zhao L."/>
            <person name="Wei J.T."/>
            <person name="Ye R.Z."/>
            <person name="Que T.C."/>
            <person name="Du C.H."/>
            <person name="Zhou Y.H."/>
            <person name="Cheng J.X."/>
            <person name="Dai P.F."/>
            <person name="Guo W.B."/>
            <person name="Han X.H."/>
            <person name="Huang E.J."/>
            <person name="Li L.F."/>
            <person name="Wei W."/>
            <person name="Gao Y.C."/>
            <person name="Liu J.Z."/>
            <person name="Shao H.Z."/>
            <person name="Wang X."/>
            <person name="Wang C.C."/>
            <person name="Yang T.C."/>
            <person name="Huo Q.B."/>
            <person name="Li W."/>
            <person name="Chen H.Y."/>
            <person name="Chen S.E."/>
            <person name="Zhou L.G."/>
            <person name="Ni X.B."/>
            <person name="Tian J.H."/>
            <person name="Sheng Y."/>
            <person name="Liu T."/>
            <person name="Pan Y.S."/>
            <person name="Xia L.Y."/>
            <person name="Li J."/>
            <person name="Zhao F."/>
            <person name="Cao W.C."/>
        </authorList>
    </citation>
    <scope>NUCLEOTIDE SEQUENCE</scope>
    <source>
        <strain evidence="12">Rmic-2018</strain>
    </source>
</reference>
<evidence type="ECO:0000259" key="11">
    <source>
        <dbReference type="PROSITE" id="PS50114"/>
    </source>
</evidence>
<dbReference type="GO" id="GO:0000981">
    <property type="term" value="F:DNA-binding transcription factor activity, RNA polymerase II-specific"/>
    <property type="evidence" value="ECO:0007669"/>
    <property type="project" value="TreeGrafter"/>
</dbReference>
<dbReference type="GO" id="GO:0045944">
    <property type="term" value="P:positive regulation of transcription by RNA polymerase II"/>
    <property type="evidence" value="ECO:0007669"/>
    <property type="project" value="TreeGrafter"/>
</dbReference>
<proteinExistence type="predicted"/>
<sequence>MNIFNVNKKFQRRTVFASRATGLAAAAQTLLCGTFRRSWMHRQPERFRRVLPTTSRRAGLCCSNCGTTATTLWRRNNEGEPVCNACGLYFKLHNINRPLAMRKESIQTRKRKPKGKSTPDGKGPIGPENLCTSSKVEKEEPLGMSGS</sequence>
<evidence type="ECO:0000256" key="1">
    <source>
        <dbReference type="ARBA" id="ARBA00004123"/>
    </source>
</evidence>
<dbReference type="GO" id="GO:0008270">
    <property type="term" value="F:zinc ion binding"/>
    <property type="evidence" value="ECO:0007669"/>
    <property type="project" value="UniProtKB-KW"/>
</dbReference>
<accession>A0A9J6DGM6</accession>
<dbReference type="PRINTS" id="PR00619">
    <property type="entry name" value="GATAZNFINGER"/>
</dbReference>
<dbReference type="SMART" id="SM00401">
    <property type="entry name" value="ZnF_GATA"/>
    <property type="match status" value="1"/>
</dbReference>
<evidence type="ECO:0000256" key="6">
    <source>
        <dbReference type="ARBA" id="ARBA00023125"/>
    </source>
</evidence>
<dbReference type="CDD" id="cd00202">
    <property type="entry name" value="ZnF_GATA"/>
    <property type="match status" value="1"/>
</dbReference>
<dbReference type="GO" id="GO:0000978">
    <property type="term" value="F:RNA polymerase II cis-regulatory region sequence-specific DNA binding"/>
    <property type="evidence" value="ECO:0007669"/>
    <property type="project" value="TreeGrafter"/>
</dbReference>
<keyword evidence="13" id="KW-1185">Reference proteome</keyword>
<feature type="region of interest" description="Disordered" evidence="10">
    <location>
        <begin position="101"/>
        <end position="147"/>
    </location>
</feature>
<keyword evidence="6" id="KW-0238">DNA-binding</keyword>
<dbReference type="InterPro" id="IPR039355">
    <property type="entry name" value="Transcription_factor_GATA"/>
</dbReference>
<reference evidence="12" key="2">
    <citation type="submission" date="2021-09" db="EMBL/GenBank/DDBJ databases">
        <authorList>
            <person name="Jia N."/>
            <person name="Wang J."/>
            <person name="Shi W."/>
            <person name="Du L."/>
            <person name="Sun Y."/>
            <person name="Zhan W."/>
            <person name="Jiang J."/>
            <person name="Wang Q."/>
            <person name="Zhang B."/>
            <person name="Ji P."/>
            <person name="Sakyi L.B."/>
            <person name="Cui X."/>
            <person name="Yuan T."/>
            <person name="Jiang B."/>
            <person name="Yang W."/>
            <person name="Lam T.T.-Y."/>
            <person name="Chang Q."/>
            <person name="Ding S."/>
            <person name="Wang X."/>
            <person name="Zhu J."/>
            <person name="Ruan X."/>
            <person name="Zhao L."/>
            <person name="Wei J."/>
            <person name="Que T."/>
            <person name="Du C."/>
            <person name="Cheng J."/>
            <person name="Dai P."/>
            <person name="Han X."/>
            <person name="Huang E."/>
            <person name="Gao Y."/>
            <person name="Liu J."/>
            <person name="Shao H."/>
            <person name="Ye R."/>
            <person name="Li L."/>
            <person name="Wei W."/>
            <person name="Wang X."/>
            <person name="Wang C."/>
            <person name="Huo Q."/>
            <person name="Li W."/>
            <person name="Guo W."/>
            <person name="Chen H."/>
            <person name="Chen S."/>
            <person name="Zhou L."/>
            <person name="Zhou L."/>
            <person name="Ni X."/>
            <person name="Tian J."/>
            <person name="Zhou Y."/>
            <person name="Sheng Y."/>
            <person name="Liu T."/>
            <person name="Pan Y."/>
            <person name="Xia L."/>
            <person name="Li J."/>
            <person name="Zhao F."/>
            <person name="Cao W."/>
        </authorList>
    </citation>
    <scope>NUCLEOTIDE SEQUENCE</scope>
    <source>
        <strain evidence="12">Rmic-2018</strain>
        <tissue evidence="12">Larvae</tissue>
    </source>
</reference>
<comment type="subcellular location">
    <subcellularLocation>
        <location evidence="1">Nucleus</location>
    </subcellularLocation>
</comment>
<evidence type="ECO:0000256" key="7">
    <source>
        <dbReference type="ARBA" id="ARBA00023163"/>
    </source>
</evidence>
<feature type="domain" description="GATA-type" evidence="11">
    <location>
        <begin position="56"/>
        <end position="109"/>
    </location>
</feature>
<evidence type="ECO:0000256" key="8">
    <source>
        <dbReference type="ARBA" id="ARBA00023242"/>
    </source>
</evidence>
<keyword evidence="8" id="KW-0539">Nucleus</keyword>
<dbReference type="Proteomes" id="UP000821866">
    <property type="component" value="Chromosome 7"/>
</dbReference>
<dbReference type="GO" id="GO:0000122">
    <property type="term" value="P:negative regulation of transcription by RNA polymerase II"/>
    <property type="evidence" value="ECO:0007669"/>
    <property type="project" value="TreeGrafter"/>
</dbReference>
<gene>
    <name evidence="12" type="ORF">HPB51_011819</name>
</gene>
<dbReference type="GO" id="GO:0005634">
    <property type="term" value="C:nucleus"/>
    <property type="evidence" value="ECO:0007669"/>
    <property type="project" value="UniProtKB-SubCell"/>
</dbReference>
<dbReference type="Gene3D" id="3.30.50.10">
    <property type="entry name" value="Erythroid Transcription Factor GATA-1, subunit A"/>
    <property type="match status" value="1"/>
</dbReference>
<evidence type="ECO:0000256" key="4">
    <source>
        <dbReference type="ARBA" id="ARBA00022833"/>
    </source>
</evidence>
<keyword evidence="4" id="KW-0862">Zinc</keyword>
<evidence type="ECO:0000256" key="3">
    <source>
        <dbReference type="ARBA" id="ARBA00022771"/>
    </source>
</evidence>
<protein>
    <recommendedName>
        <fullName evidence="11">GATA-type domain-containing protein</fullName>
    </recommendedName>
</protein>
<dbReference type="InterPro" id="IPR000679">
    <property type="entry name" value="Znf_GATA"/>
</dbReference>
<evidence type="ECO:0000256" key="5">
    <source>
        <dbReference type="ARBA" id="ARBA00023015"/>
    </source>
</evidence>
<organism evidence="12 13">
    <name type="scientific">Rhipicephalus microplus</name>
    <name type="common">Cattle tick</name>
    <name type="synonym">Boophilus microplus</name>
    <dbReference type="NCBI Taxonomy" id="6941"/>
    <lineage>
        <taxon>Eukaryota</taxon>
        <taxon>Metazoa</taxon>
        <taxon>Ecdysozoa</taxon>
        <taxon>Arthropoda</taxon>
        <taxon>Chelicerata</taxon>
        <taxon>Arachnida</taxon>
        <taxon>Acari</taxon>
        <taxon>Parasitiformes</taxon>
        <taxon>Ixodida</taxon>
        <taxon>Ixodoidea</taxon>
        <taxon>Ixodidae</taxon>
        <taxon>Rhipicephalinae</taxon>
        <taxon>Rhipicephalus</taxon>
        <taxon>Boophilus</taxon>
    </lineage>
</organism>
<keyword evidence="2" id="KW-0479">Metal-binding</keyword>
<dbReference type="VEuPathDB" id="VectorBase:LOC119173877"/>
<dbReference type="SUPFAM" id="SSF57716">
    <property type="entry name" value="Glucocorticoid receptor-like (DNA-binding domain)"/>
    <property type="match status" value="1"/>
</dbReference>
<evidence type="ECO:0000256" key="2">
    <source>
        <dbReference type="ARBA" id="ARBA00022723"/>
    </source>
</evidence>
<dbReference type="Pfam" id="PF00320">
    <property type="entry name" value="GATA"/>
    <property type="match status" value="1"/>
</dbReference>
<dbReference type="FunFam" id="3.30.50.10:FF:000032">
    <property type="entry name" value="Transcription factor GATA-3"/>
    <property type="match status" value="1"/>
</dbReference>
<comment type="caution">
    <text evidence="12">The sequence shown here is derived from an EMBL/GenBank/DDBJ whole genome shotgun (WGS) entry which is preliminary data.</text>
</comment>